<dbReference type="GeneID" id="20206115"/>
<dbReference type="CTD" id="20206115"/>
<gene>
    <name evidence="3" type="primary">20206115</name>
    <name evidence="2" type="ORF">HELRODRAFT_177175</name>
</gene>
<reference evidence="3" key="3">
    <citation type="submission" date="2015-06" db="UniProtKB">
        <authorList>
            <consortium name="EnsemblMetazoa"/>
        </authorList>
    </citation>
    <scope>IDENTIFICATION</scope>
</reference>
<evidence type="ECO:0000313" key="2">
    <source>
        <dbReference type="EMBL" id="ESN98293.1"/>
    </source>
</evidence>
<dbReference type="HOGENOM" id="CLU_1788956_0_0_1"/>
<dbReference type="InParanoid" id="T1FBB6"/>
<dbReference type="EMBL" id="KB097182">
    <property type="protein sequence ID" value="ESN98293.1"/>
    <property type="molecule type" value="Genomic_DNA"/>
</dbReference>
<name>T1FBB6_HELRO</name>
<evidence type="ECO:0000313" key="3">
    <source>
        <dbReference type="EnsemblMetazoa" id="HelroP177175"/>
    </source>
</evidence>
<evidence type="ECO:0000256" key="1">
    <source>
        <dbReference type="SAM" id="MobiDB-lite"/>
    </source>
</evidence>
<feature type="region of interest" description="Disordered" evidence="1">
    <location>
        <begin position="1"/>
        <end position="34"/>
    </location>
</feature>
<organism evidence="3 4">
    <name type="scientific">Helobdella robusta</name>
    <name type="common">Californian leech</name>
    <dbReference type="NCBI Taxonomy" id="6412"/>
    <lineage>
        <taxon>Eukaryota</taxon>
        <taxon>Metazoa</taxon>
        <taxon>Spiralia</taxon>
        <taxon>Lophotrochozoa</taxon>
        <taxon>Annelida</taxon>
        <taxon>Clitellata</taxon>
        <taxon>Hirudinea</taxon>
        <taxon>Rhynchobdellida</taxon>
        <taxon>Glossiphoniidae</taxon>
        <taxon>Helobdella</taxon>
    </lineage>
</organism>
<reference evidence="4" key="1">
    <citation type="submission" date="2012-12" db="EMBL/GenBank/DDBJ databases">
        <authorList>
            <person name="Hellsten U."/>
            <person name="Grimwood J."/>
            <person name="Chapman J.A."/>
            <person name="Shapiro H."/>
            <person name="Aerts A."/>
            <person name="Otillar R.P."/>
            <person name="Terry A.Y."/>
            <person name="Boore J.L."/>
            <person name="Simakov O."/>
            <person name="Marletaz F."/>
            <person name="Cho S.-J."/>
            <person name="Edsinger-Gonzales E."/>
            <person name="Havlak P."/>
            <person name="Kuo D.-H."/>
            <person name="Larsson T."/>
            <person name="Lv J."/>
            <person name="Arendt D."/>
            <person name="Savage R."/>
            <person name="Osoegawa K."/>
            <person name="de Jong P."/>
            <person name="Lindberg D.R."/>
            <person name="Seaver E.C."/>
            <person name="Weisblat D.A."/>
            <person name="Putnam N.H."/>
            <person name="Grigoriev I.V."/>
            <person name="Rokhsar D.S."/>
        </authorList>
    </citation>
    <scope>NUCLEOTIDE SEQUENCE</scope>
</reference>
<evidence type="ECO:0000313" key="4">
    <source>
        <dbReference type="Proteomes" id="UP000015101"/>
    </source>
</evidence>
<dbReference type="RefSeq" id="XP_009023630.1">
    <property type="nucleotide sequence ID" value="XM_009025382.1"/>
</dbReference>
<sequence>MHSNTPTHALQHSNTCTPTLQHMHSNTPTHALQHSNTCTSKHMHYNTKTHALQHVHFNTCTLTLQHTCQETHKYIVYTVSTSPFSNASIGIDEYVKERSDLKCSVRKKYTHGHTFKNNLTSIHCRHTLISPEATIQSSALTDVAE</sequence>
<proteinExistence type="predicted"/>
<dbReference type="KEGG" id="hro:HELRODRAFT_177175"/>
<keyword evidence="4" id="KW-1185">Reference proteome</keyword>
<accession>T1FBB6</accession>
<dbReference type="Proteomes" id="UP000015101">
    <property type="component" value="Unassembled WGS sequence"/>
</dbReference>
<protein>
    <submittedName>
        <fullName evidence="2 3">Uncharacterized protein</fullName>
    </submittedName>
</protein>
<dbReference type="EMBL" id="AMQM01005959">
    <property type="status" value="NOT_ANNOTATED_CDS"/>
    <property type="molecule type" value="Genomic_DNA"/>
</dbReference>
<dbReference type="AlphaFoldDB" id="T1FBB6"/>
<dbReference type="EnsemblMetazoa" id="HelroT177175">
    <property type="protein sequence ID" value="HelroP177175"/>
    <property type="gene ID" value="HelroG177175"/>
</dbReference>
<reference evidence="2 4" key="2">
    <citation type="journal article" date="2013" name="Nature">
        <title>Insights into bilaterian evolution from three spiralian genomes.</title>
        <authorList>
            <person name="Simakov O."/>
            <person name="Marletaz F."/>
            <person name="Cho S.J."/>
            <person name="Edsinger-Gonzales E."/>
            <person name="Havlak P."/>
            <person name="Hellsten U."/>
            <person name="Kuo D.H."/>
            <person name="Larsson T."/>
            <person name="Lv J."/>
            <person name="Arendt D."/>
            <person name="Savage R."/>
            <person name="Osoegawa K."/>
            <person name="de Jong P."/>
            <person name="Grimwood J."/>
            <person name="Chapman J.A."/>
            <person name="Shapiro H."/>
            <person name="Aerts A."/>
            <person name="Otillar R.P."/>
            <person name="Terry A.Y."/>
            <person name="Boore J.L."/>
            <person name="Grigoriev I.V."/>
            <person name="Lindberg D.R."/>
            <person name="Seaver E.C."/>
            <person name="Weisblat D.A."/>
            <person name="Putnam N.H."/>
            <person name="Rokhsar D.S."/>
        </authorList>
    </citation>
    <scope>NUCLEOTIDE SEQUENCE</scope>
</reference>